<evidence type="ECO:0000256" key="1">
    <source>
        <dbReference type="SAM" id="Phobius"/>
    </source>
</evidence>
<proteinExistence type="predicted"/>
<organism evidence="2 3">
    <name type="scientific">Aromatoleum tolulyticum</name>
    <dbReference type="NCBI Taxonomy" id="34027"/>
    <lineage>
        <taxon>Bacteria</taxon>
        <taxon>Pseudomonadati</taxon>
        <taxon>Pseudomonadota</taxon>
        <taxon>Betaproteobacteria</taxon>
        <taxon>Rhodocyclales</taxon>
        <taxon>Rhodocyclaceae</taxon>
        <taxon>Aromatoleum</taxon>
    </lineage>
</organism>
<dbReference type="Proteomes" id="UP000186819">
    <property type="component" value="Unassembled WGS sequence"/>
</dbReference>
<evidence type="ECO:0000313" key="2">
    <source>
        <dbReference type="EMBL" id="SIR20994.1"/>
    </source>
</evidence>
<feature type="transmembrane region" description="Helical" evidence="1">
    <location>
        <begin position="31"/>
        <end position="53"/>
    </location>
</feature>
<name>A0A1N6Z2C3_9RHOO</name>
<keyword evidence="1" id="KW-0812">Transmembrane</keyword>
<sequence length="55" mass="6110">MSDDSGLGLVGAYVADVLGDKAARKWRWLRWLRYASGVLLFLVIALLMLLSFANP</sequence>
<dbReference type="EMBL" id="FTMD01000011">
    <property type="protein sequence ID" value="SIR20994.1"/>
    <property type="molecule type" value="Genomic_DNA"/>
</dbReference>
<reference evidence="3" key="1">
    <citation type="submission" date="2017-01" db="EMBL/GenBank/DDBJ databases">
        <authorList>
            <person name="Varghese N."/>
            <person name="Submissions S."/>
        </authorList>
    </citation>
    <scope>NUCLEOTIDE SEQUENCE [LARGE SCALE GENOMIC DNA]</scope>
    <source>
        <strain evidence="3">ATCC 51758</strain>
    </source>
</reference>
<dbReference type="AlphaFoldDB" id="A0A1N6Z2C3"/>
<protein>
    <submittedName>
        <fullName evidence="2">Uncharacterized protein</fullName>
    </submittedName>
</protein>
<evidence type="ECO:0000313" key="3">
    <source>
        <dbReference type="Proteomes" id="UP000186819"/>
    </source>
</evidence>
<dbReference type="RefSeq" id="WP_170879121.1">
    <property type="nucleotide sequence ID" value="NZ_FTMD01000011.1"/>
</dbReference>
<dbReference type="STRING" id="34027.SAMN05421829_11163"/>
<gene>
    <name evidence="2" type="ORF">SAMN05421829_11163</name>
</gene>
<accession>A0A1N6Z2C3</accession>
<keyword evidence="3" id="KW-1185">Reference proteome</keyword>
<keyword evidence="1" id="KW-0472">Membrane</keyword>
<keyword evidence="1" id="KW-1133">Transmembrane helix</keyword>